<protein>
    <submittedName>
        <fullName evidence="1">Uncharacterized protein</fullName>
    </submittedName>
</protein>
<gene>
    <name evidence="1" type="ORF">GCM10009097_59980</name>
</gene>
<organism evidence="1 2">
    <name type="scientific">Pigmentiphaga daeguensis</name>
    <dbReference type="NCBI Taxonomy" id="414049"/>
    <lineage>
        <taxon>Bacteria</taxon>
        <taxon>Pseudomonadati</taxon>
        <taxon>Pseudomonadota</taxon>
        <taxon>Betaproteobacteria</taxon>
        <taxon>Burkholderiales</taxon>
        <taxon>Alcaligenaceae</taxon>
        <taxon>Pigmentiphaga</taxon>
    </lineage>
</organism>
<dbReference type="RefSeq" id="WP_343928876.1">
    <property type="nucleotide sequence ID" value="NZ_BAAAEN010000069.1"/>
</dbReference>
<proteinExistence type="predicted"/>
<name>A0ABN1D6E4_9BURK</name>
<dbReference type="Gene3D" id="3.30.420.10">
    <property type="entry name" value="Ribonuclease H-like superfamily/Ribonuclease H"/>
    <property type="match status" value="1"/>
</dbReference>
<keyword evidence="2" id="KW-1185">Reference proteome</keyword>
<dbReference type="Proteomes" id="UP001501706">
    <property type="component" value="Unassembled WGS sequence"/>
</dbReference>
<dbReference type="InterPro" id="IPR036397">
    <property type="entry name" value="RNaseH_sf"/>
</dbReference>
<comment type="caution">
    <text evidence="1">The sequence shown here is derived from an EMBL/GenBank/DDBJ whole genome shotgun (WGS) entry which is preliminary data.</text>
</comment>
<dbReference type="SUPFAM" id="SSF53098">
    <property type="entry name" value="Ribonuclease H-like"/>
    <property type="match status" value="1"/>
</dbReference>
<evidence type="ECO:0000313" key="2">
    <source>
        <dbReference type="Proteomes" id="UP001501706"/>
    </source>
</evidence>
<evidence type="ECO:0000313" key="1">
    <source>
        <dbReference type="EMBL" id="GAA0535604.1"/>
    </source>
</evidence>
<dbReference type="EMBL" id="BAAAEN010000069">
    <property type="protein sequence ID" value="GAA0535604.1"/>
    <property type="molecule type" value="Genomic_DNA"/>
</dbReference>
<dbReference type="InterPro" id="IPR012337">
    <property type="entry name" value="RNaseH-like_sf"/>
</dbReference>
<accession>A0ABN1D6E4</accession>
<reference evidence="1 2" key="1">
    <citation type="journal article" date="2019" name="Int. J. Syst. Evol. Microbiol.">
        <title>The Global Catalogue of Microorganisms (GCM) 10K type strain sequencing project: providing services to taxonomists for standard genome sequencing and annotation.</title>
        <authorList>
            <consortium name="The Broad Institute Genomics Platform"/>
            <consortium name="The Broad Institute Genome Sequencing Center for Infectious Disease"/>
            <person name="Wu L."/>
            <person name="Ma J."/>
        </authorList>
    </citation>
    <scope>NUCLEOTIDE SEQUENCE [LARGE SCALE GENOMIC DNA]</scope>
    <source>
        <strain evidence="1 2">JCM 14330</strain>
    </source>
</reference>
<sequence>MTLTTDKSGQDTQRLAPARAFSPVLNRNILALDLATRTGWAIATRDGRILSGCESFVPRASWDPGQRGLRFKAWLQEVVHHRDIHAIAYEVVIRHGPQNMAAAAHLYGLLEGLMWMAASLRQLPVEGVQPTVVKKVWTGSGRADKGAMVAEAKRRGFRPVDDNEADALAILNWALSQKTEGRVQLGDGTMPDPKNVKRISRKHATKAQGRLV</sequence>